<evidence type="ECO:0000313" key="2">
    <source>
        <dbReference type="EMBL" id="KAJ3560862.1"/>
    </source>
</evidence>
<dbReference type="EMBL" id="JANIEX010001095">
    <property type="protein sequence ID" value="KAJ3560862.1"/>
    <property type="molecule type" value="Genomic_DNA"/>
</dbReference>
<protein>
    <submittedName>
        <fullName evidence="2">Uncharacterized protein</fullName>
    </submittedName>
</protein>
<comment type="caution">
    <text evidence="2">The sequence shown here is derived from an EMBL/GenBank/DDBJ whole genome shotgun (WGS) entry which is preliminary data.</text>
</comment>
<feature type="compositionally biased region" description="Polar residues" evidence="1">
    <location>
        <begin position="12"/>
        <end position="32"/>
    </location>
</feature>
<keyword evidence="3" id="KW-1185">Reference proteome</keyword>
<dbReference type="AlphaFoldDB" id="A0AAD5YRR7"/>
<reference evidence="2" key="1">
    <citation type="submission" date="2022-07" db="EMBL/GenBank/DDBJ databases">
        <title>Genome Sequence of Leucocoprinus birnbaumii.</title>
        <authorList>
            <person name="Buettner E."/>
        </authorList>
    </citation>
    <scope>NUCLEOTIDE SEQUENCE</scope>
    <source>
        <strain evidence="2">VT141</strain>
    </source>
</reference>
<gene>
    <name evidence="2" type="ORF">NP233_g10556</name>
</gene>
<name>A0AAD5YRR7_9AGAR</name>
<sequence length="445" mass="47622">MFRHIVDITSIPLLSQANSATSVPSTSEQSTPAIVPPDSPDYKKPGQKKPRPTIRIPPSTGDPIKRLRSSAALPPVDTTPPDEPGSPKTPSDTEDVITPSRSLRSRISNKRLATSPPQGNPSAKTSREDLSRDAAKSSRATTATTSRAPRPTEATAASSSSKVPEKENATQRNVANLFGLESGHPFLDLLPHFFAKPSLEDLGTAGELKCLSCVTSFAETCEAQGRIAEPTGADISRAAKNSLIPGVKSCRTCAAKHSAHCSQQKLAVLWGNMSESLRPPTLVSNQHVLSRLRHITSDWDEVHHAKHTLDRAVARYQHSVSEFAEELLVADEYFKSDPNFWTEIGLLSSAEAAEEMLDARAALSAPTGTSARDAAARLFALHATATVGLHDELRERPMDIPIPPALNWSDRHAPIAARFLAPETSKSKGSKKSSGGKGKAKSGGI</sequence>
<feature type="region of interest" description="Disordered" evidence="1">
    <location>
        <begin position="9"/>
        <end position="169"/>
    </location>
</feature>
<evidence type="ECO:0000313" key="3">
    <source>
        <dbReference type="Proteomes" id="UP001213000"/>
    </source>
</evidence>
<dbReference type="Proteomes" id="UP001213000">
    <property type="component" value="Unassembled WGS sequence"/>
</dbReference>
<feature type="compositionally biased region" description="Basic and acidic residues" evidence="1">
    <location>
        <begin position="125"/>
        <end position="136"/>
    </location>
</feature>
<accession>A0AAD5YRR7</accession>
<feature type="compositionally biased region" description="Gly residues" evidence="1">
    <location>
        <begin position="435"/>
        <end position="445"/>
    </location>
</feature>
<proteinExistence type="predicted"/>
<feature type="compositionally biased region" description="Low complexity" evidence="1">
    <location>
        <begin position="137"/>
        <end position="161"/>
    </location>
</feature>
<evidence type="ECO:0000256" key="1">
    <source>
        <dbReference type="SAM" id="MobiDB-lite"/>
    </source>
</evidence>
<feature type="compositionally biased region" description="Polar residues" evidence="1">
    <location>
        <begin position="110"/>
        <end position="124"/>
    </location>
</feature>
<feature type="region of interest" description="Disordered" evidence="1">
    <location>
        <begin position="419"/>
        <end position="445"/>
    </location>
</feature>
<organism evidence="2 3">
    <name type="scientific">Leucocoprinus birnbaumii</name>
    <dbReference type="NCBI Taxonomy" id="56174"/>
    <lineage>
        <taxon>Eukaryota</taxon>
        <taxon>Fungi</taxon>
        <taxon>Dikarya</taxon>
        <taxon>Basidiomycota</taxon>
        <taxon>Agaricomycotina</taxon>
        <taxon>Agaricomycetes</taxon>
        <taxon>Agaricomycetidae</taxon>
        <taxon>Agaricales</taxon>
        <taxon>Agaricineae</taxon>
        <taxon>Agaricaceae</taxon>
        <taxon>Leucocoprinus</taxon>
    </lineage>
</organism>